<evidence type="ECO:0000256" key="2">
    <source>
        <dbReference type="ARBA" id="ARBA00023002"/>
    </source>
</evidence>
<dbReference type="InterPro" id="IPR014729">
    <property type="entry name" value="Rossmann-like_a/b/a_fold"/>
</dbReference>
<sequence length="240" mass="26197">MTVAPDLDVHVLVDEGAQAAMEGRDVGGSYGEAVQVLEWAHERFSDRLVVATSMTDAVLAHLASTVIPGVRLAFIDTGYHFPETLGMADAVEATHPVNLLRITPLQSVAEQDATRGPRLYERNPDLCCALRKVEPLNRMLSEHDAWVSGLRREDAATRTWIPTVSIDAKRNKVKINPMAAWTQADVAAYVGEHNILINPLQDEGYLSIGCAPCTRPVTDGTDVRAGRWSNSAKTECGMHL</sequence>
<keyword evidence="2" id="KW-0560">Oxidoreductase</keyword>
<evidence type="ECO:0000313" key="5">
    <source>
        <dbReference type="EMBL" id="CAB4910187.1"/>
    </source>
</evidence>
<dbReference type="GO" id="GO:0005737">
    <property type="term" value="C:cytoplasm"/>
    <property type="evidence" value="ECO:0007669"/>
    <property type="project" value="TreeGrafter"/>
</dbReference>
<organism evidence="5">
    <name type="scientific">freshwater metagenome</name>
    <dbReference type="NCBI Taxonomy" id="449393"/>
    <lineage>
        <taxon>unclassified sequences</taxon>
        <taxon>metagenomes</taxon>
        <taxon>ecological metagenomes</taxon>
    </lineage>
</organism>
<accession>A0A6J7GNX8</accession>
<feature type="domain" description="Phosphoadenosine phosphosulphate reductase" evidence="4">
    <location>
        <begin position="48"/>
        <end position="216"/>
    </location>
</feature>
<dbReference type="InterPro" id="IPR004511">
    <property type="entry name" value="PAPS/APS_Rdtase"/>
</dbReference>
<reference evidence="5" key="1">
    <citation type="submission" date="2020-05" db="EMBL/GenBank/DDBJ databases">
        <authorList>
            <person name="Chiriac C."/>
            <person name="Salcher M."/>
            <person name="Ghai R."/>
            <person name="Kavagutti S V."/>
        </authorList>
    </citation>
    <scope>NUCLEOTIDE SEQUENCE</scope>
</reference>
<dbReference type="EMBL" id="CAFBMR010000020">
    <property type="protein sequence ID" value="CAB4910187.1"/>
    <property type="molecule type" value="Genomic_DNA"/>
</dbReference>
<dbReference type="Gene3D" id="3.40.50.620">
    <property type="entry name" value="HUPs"/>
    <property type="match status" value="1"/>
</dbReference>
<evidence type="ECO:0000259" key="4">
    <source>
        <dbReference type="Pfam" id="PF01507"/>
    </source>
</evidence>
<dbReference type="AlphaFoldDB" id="A0A6J7GNX8"/>
<dbReference type="PANTHER" id="PTHR46509">
    <property type="entry name" value="PHOSPHOADENOSINE PHOSPHOSULFATE REDUCTASE"/>
    <property type="match status" value="1"/>
</dbReference>
<dbReference type="NCBIfam" id="TIGR00434">
    <property type="entry name" value="cysH"/>
    <property type="match status" value="1"/>
</dbReference>
<dbReference type="GO" id="GO:0004604">
    <property type="term" value="F:phosphoadenylyl-sulfate reductase (thioredoxin) activity"/>
    <property type="evidence" value="ECO:0007669"/>
    <property type="project" value="InterPro"/>
</dbReference>
<comment type="pathway">
    <text evidence="3">Sulfur metabolism; hydrogen sulfide biosynthesis; sulfite from sulfate.</text>
</comment>
<gene>
    <name evidence="5" type="ORF">UFOPK3610_00736</name>
</gene>
<dbReference type="SUPFAM" id="SSF52402">
    <property type="entry name" value="Adenine nucleotide alpha hydrolases-like"/>
    <property type="match status" value="1"/>
</dbReference>
<dbReference type="PANTHER" id="PTHR46509:SF1">
    <property type="entry name" value="PHOSPHOADENOSINE PHOSPHOSULFATE REDUCTASE"/>
    <property type="match status" value="1"/>
</dbReference>
<dbReference type="InterPro" id="IPR002500">
    <property type="entry name" value="PAPS_reduct_dom"/>
</dbReference>
<dbReference type="HAMAP" id="MF_00063">
    <property type="entry name" value="CysH"/>
    <property type="match status" value="1"/>
</dbReference>
<dbReference type="Pfam" id="PF01507">
    <property type="entry name" value="PAPS_reduct"/>
    <property type="match status" value="1"/>
</dbReference>
<dbReference type="CDD" id="cd23945">
    <property type="entry name" value="PAPS_reductase"/>
    <property type="match status" value="1"/>
</dbReference>
<dbReference type="PIRSF" id="PIRSF000857">
    <property type="entry name" value="PAPS_reductase"/>
    <property type="match status" value="1"/>
</dbReference>
<protein>
    <submittedName>
        <fullName evidence="5">Unannotated protein</fullName>
    </submittedName>
</protein>
<name>A0A6J7GNX8_9ZZZZ</name>
<dbReference type="NCBIfam" id="NF002537">
    <property type="entry name" value="PRK02090.1"/>
    <property type="match status" value="1"/>
</dbReference>
<dbReference type="GO" id="GO:0019379">
    <property type="term" value="P:sulfate assimilation, phosphoadenylyl sulfate reduction by phosphoadenylyl-sulfate reductase (thioredoxin)"/>
    <property type="evidence" value="ECO:0007669"/>
    <property type="project" value="InterPro"/>
</dbReference>
<evidence type="ECO:0000256" key="1">
    <source>
        <dbReference type="ARBA" id="ARBA00009732"/>
    </source>
</evidence>
<evidence type="ECO:0000256" key="3">
    <source>
        <dbReference type="ARBA" id="ARBA00024327"/>
    </source>
</evidence>
<proteinExistence type="inferred from homology"/>
<comment type="similarity">
    <text evidence="1">Belongs to the PAPS reductase family. CysH subfamily.</text>
</comment>